<evidence type="ECO:0000256" key="13">
    <source>
        <dbReference type="HAMAP-Rule" id="MF_00409"/>
    </source>
</evidence>
<dbReference type="Pfam" id="PF02606">
    <property type="entry name" value="LpxK"/>
    <property type="match status" value="1"/>
</dbReference>
<evidence type="ECO:0000256" key="11">
    <source>
        <dbReference type="ARBA" id="ARBA00023098"/>
    </source>
</evidence>
<evidence type="ECO:0000256" key="8">
    <source>
        <dbReference type="ARBA" id="ARBA00022741"/>
    </source>
</evidence>
<gene>
    <name evidence="13 14" type="primary">lpxK</name>
    <name evidence="14" type="ORF">CR164_09740</name>
</gene>
<keyword evidence="11 13" id="KW-0443">Lipid metabolism</keyword>
<comment type="similarity">
    <text evidence="13">Belongs to the LpxK family.</text>
</comment>
<comment type="caution">
    <text evidence="14">The sequence shown here is derived from an EMBL/GenBank/DDBJ whole genome shotgun (WGS) entry which is preliminary data.</text>
</comment>
<keyword evidence="9 13" id="KW-0418">Kinase</keyword>
<keyword evidence="15" id="KW-1185">Reference proteome</keyword>
<dbReference type="RefSeq" id="WP_110023796.1">
    <property type="nucleotide sequence ID" value="NZ_PDNZ01000006.1"/>
</dbReference>
<dbReference type="Proteomes" id="UP000246278">
    <property type="component" value="Unassembled WGS sequence"/>
</dbReference>
<organism evidence="14 15">
    <name type="scientific">Prosthecochloris marina</name>
    <dbReference type="NCBI Taxonomy" id="2017681"/>
    <lineage>
        <taxon>Bacteria</taxon>
        <taxon>Pseudomonadati</taxon>
        <taxon>Chlorobiota</taxon>
        <taxon>Chlorobiia</taxon>
        <taxon>Chlorobiales</taxon>
        <taxon>Chlorobiaceae</taxon>
        <taxon>Prosthecochloris</taxon>
    </lineage>
</organism>
<comment type="function">
    <text evidence="1 13">Transfers the gamma-phosphate of ATP to the 4'-position of a tetraacyldisaccharide 1-phosphate intermediate (termed DS-1-P) to form tetraacyldisaccharide 1,4'-bis-phosphate (lipid IVA).</text>
</comment>
<evidence type="ECO:0000256" key="10">
    <source>
        <dbReference type="ARBA" id="ARBA00022840"/>
    </source>
</evidence>
<dbReference type="SUPFAM" id="SSF52540">
    <property type="entry name" value="P-loop containing nucleoside triphosphate hydrolases"/>
    <property type="match status" value="1"/>
</dbReference>
<dbReference type="AlphaFoldDB" id="A0A317T7C6"/>
<protein>
    <recommendedName>
        <fullName evidence="4 13">Tetraacyldisaccharide 4'-kinase</fullName>
        <ecNumber evidence="3 13">2.7.1.130</ecNumber>
    </recommendedName>
    <alternativeName>
        <fullName evidence="12 13">Lipid A 4'-kinase</fullName>
    </alternativeName>
</protein>
<dbReference type="UniPathway" id="UPA00359">
    <property type="reaction ID" value="UER00482"/>
</dbReference>
<sequence length="349" mass="38293">MTNVLNILLSPAALIYSAVIFVRNRLFDLGVFHSHKAAIPVVSVGNISMGGTGKTPLVDFVIKYYSRKGLTPAILSRGYKRSTKGVTMVSDGRQVFLGSREAGDECAMLAHNNPETIVVVAEKRKEGADFIAEHFAGNLPDVLVLDDGFQHRQLDRDLDIVVINSAAPFFNDRLIPAGRLREPRKNLDRADLLVLSKVTDPFKTAHLAEKLSLTGKPMVTTSVRPGEPVQFAGPGNLVPERAIALAGIGQPEGFIASLKQRGINVVSQALFPDHADFPLVSIKALVERSIDENLSIVTTEKDYFRLQANQPTLETMSRVPCFYLPVEIDIIEGRKVLEQMLDKVVSQNL</sequence>
<dbReference type="EMBL" id="PDNZ01000006">
    <property type="protein sequence ID" value="PWW81677.1"/>
    <property type="molecule type" value="Genomic_DNA"/>
</dbReference>
<reference evidence="15" key="1">
    <citation type="submission" date="2017-10" db="EMBL/GenBank/DDBJ databases">
        <authorList>
            <person name="Gaisin V.A."/>
            <person name="Rysina M.S."/>
            <person name="Grouzdev D.S."/>
        </authorList>
    </citation>
    <scope>NUCLEOTIDE SEQUENCE [LARGE SCALE GENOMIC DNA]</scope>
    <source>
        <strain evidence="15">V1</strain>
    </source>
</reference>
<keyword evidence="8 13" id="KW-0547">Nucleotide-binding</keyword>
<dbReference type="EC" id="2.7.1.130" evidence="3 13"/>
<dbReference type="PANTHER" id="PTHR42724">
    <property type="entry name" value="TETRAACYLDISACCHARIDE 4'-KINASE"/>
    <property type="match status" value="1"/>
</dbReference>
<dbReference type="HAMAP" id="MF_00409">
    <property type="entry name" value="LpxK"/>
    <property type="match status" value="1"/>
</dbReference>
<dbReference type="GO" id="GO:0009029">
    <property type="term" value="F:lipid-A 4'-kinase activity"/>
    <property type="evidence" value="ECO:0007669"/>
    <property type="project" value="UniProtKB-UniRule"/>
</dbReference>
<dbReference type="GO" id="GO:0009244">
    <property type="term" value="P:lipopolysaccharide core region biosynthetic process"/>
    <property type="evidence" value="ECO:0007669"/>
    <property type="project" value="TreeGrafter"/>
</dbReference>
<evidence type="ECO:0000256" key="12">
    <source>
        <dbReference type="ARBA" id="ARBA00029757"/>
    </source>
</evidence>
<evidence type="ECO:0000313" key="15">
    <source>
        <dbReference type="Proteomes" id="UP000246278"/>
    </source>
</evidence>
<evidence type="ECO:0000256" key="3">
    <source>
        <dbReference type="ARBA" id="ARBA00012071"/>
    </source>
</evidence>
<keyword evidence="7 13" id="KW-0808">Transferase</keyword>
<name>A0A317T7C6_9CHLB</name>
<dbReference type="GO" id="GO:0009245">
    <property type="term" value="P:lipid A biosynthetic process"/>
    <property type="evidence" value="ECO:0007669"/>
    <property type="project" value="UniProtKB-UniRule"/>
</dbReference>
<comment type="pathway">
    <text evidence="2 13">Glycolipid biosynthesis; lipid IV(A) biosynthesis; lipid IV(A) from (3R)-3-hydroxytetradecanoyl-[acyl-carrier-protein] and UDP-N-acetyl-alpha-D-glucosamine: step 6/6.</text>
</comment>
<dbReference type="GO" id="GO:0005886">
    <property type="term" value="C:plasma membrane"/>
    <property type="evidence" value="ECO:0007669"/>
    <property type="project" value="TreeGrafter"/>
</dbReference>
<evidence type="ECO:0000256" key="6">
    <source>
        <dbReference type="ARBA" id="ARBA00022556"/>
    </source>
</evidence>
<evidence type="ECO:0000256" key="2">
    <source>
        <dbReference type="ARBA" id="ARBA00004870"/>
    </source>
</evidence>
<keyword evidence="6 13" id="KW-0441">Lipid A biosynthesis</keyword>
<evidence type="ECO:0000256" key="4">
    <source>
        <dbReference type="ARBA" id="ARBA00016436"/>
    </source>
</evidence>
<proteinExistence type="inferred from homology"/>
<evidence type="ECO:0000256" key="9">
    <source>
        <dbReference type="ARBA" id="ARBA00022777"/>
    </source>
</evidence>
<feature type="binding site" evidence="13">
    <location>
        <begin position="48"/>
        <end position="55"/>
    </location>
    <ligand>
        <name>ATP</name>
        <dbReference type="ChEBI" id="CHEBI:30616"/>
    </ligand>
</feature>
<dbReference type="NCBIfam" id="TIGR00682">
    <property type="entry name" value="lpxK"/>
    <property type="match status" value="1"/>
</dbReference>
<dbReference type="OrthoDB" id="9766423at2"/>
<dbReference type="GO" id="GO:0005524">
    <property type="term" value="F:ATP binding"/>
    <property type="evidence" value="ECO:0007669"/>
    <property type="project" value="UniProtKB-UniRule"/>
</dbReference>
<evidence type="ECO:0000256" key="5">
    <source>
        <dbReference type="ARBA" id="ARBA00022516"/>
    </source>
</evidence>
<comment type="catalytic activity">
    <reaction evidence="13">
        <text>a lipid A disaccharide + ATP = a lipid IVA + ADP + H(+)</text>
        <dbReference type="Rhea" id="RHEA:67840"/>
        <dbReference type="ChEBI" id="CHEBI:15378"/>
        <dbReference type="ChEBI" id="CHEBI:30616"/>
        <dbReference type="ChEBI" id="CHEBI:176343"/>
        <dbReference type="ChEBI" id="CHEBI:176425"/>
        <dbReference type="ChEBI" id="CHEBI:456216"/>
        <dbReference type="EC" id="2.7.1.130"/>
    </reaction>
</comment>
<evidence type="ECO:0000313" key="14">
    <source>
        <dbReference type="EMBL" id="PWW81677.1"/>
    </source>
</evidence>
<dbReference type="PANTHER" id="PTHR42724:SF1">
    <property type="entry name" value="TETRAACYLDISACCHARIDE 4'-KINASE, MITOCHONDRIAL-RELATED"/>
    <property type="match status" value="1"/>
</dbReference>
<dbReference type="InterPro" id="IPR027417">
    <property type="entry name" value="P-loop_NTPase"/>
</dbReference>
<accession>A0A317T7C6</accession>
<evidence type="ECO:0000256" key="7">
    <source>
        <dbReference type="ARBA" id="ARBA00022679"/>
    </source>
</evidence>
<keyword evidence="5 13" id="KW-0444">Lipid biosynthesis</keyword>
<keyword evidence="10 13" id="KW-0067">ATP-binding</keyword>
<evidence type="ECO:0000256" key="1">
    <source>
        <dbReference type="ARBA" id="ARBA00002274"/>
    </source>
</evidence>
<dbReference type="InterPro" id="IPR003758">
    <property type="entry name" value="LpxK"/>
</dbReference>